<accession>A0ABY2WHY9</accession>
<dbReference type="SUPFAM" id="SSF53187">
    <property type="entry name" value="Zn-dependent exopeptidases"/>
    <property type="match status" value="1"/>
</dbReference>
<dbReference type="InterPro" id="IPR050178">
    <property type="entry name" value="AspA/AstE_fam"/>
</dbReference>
<comment type="cofactor">
    <cofactor evidence="1">
        <name>Zn(2+)</name>
        <dbReference type="ChEBI" id="CHEBI:29105"/>
    </cofactor>
</comment>
<dbReference type="PANTHER" id="PTHR15162">
    <property type="entry name" value="ASPARTOACYLASE"/>
    <property type="match status" value="1"/>
</dbReference>
<evidence type="ECO:0000256" key="2">
    <source>
        <dbReference type="ARBA" id="ARBA00022723"/>
    </source>
</evidence>
<dbReference type="Gene3D" id="3.40.630.10">
    <property type="entry name" value="Zn peptidases"/>
    <property type="match status" value="1"/>
</dbReference>
<feature type="domain" description="Succinylglutamate desuccinylase/Aspartoacylase catalytic" evidence="5">
    <location>
        <begin position="27"/>
        <end position="141"/>
    </location>
</feature>
<dbReference type="Pfam" id="PF24827">
    <property type="entry name" value="AstE_AspA_cat"/>
    <property type="match status" value="1"/>
</dbReference>
<keyword evidence="4" id="KW-0862">Zinc</keyword>
<evidence type="ECO:0000256" key="1">
    <source>
        <dbReference type="ARBA" id="ARBA00001947"/>
    </source>
</evidence>
<dbReference type="RefSeq" id="WP_138835648.1">
    <property type="nucleotide sequence ID" value="NZ_VCNI01000002.1"/>
</dbReference>
<name>A0ABY2WHY9_9FLAO</name>
<evidence type="ECO:0000256" key="3">
    <source>
        <dbReference type="ARBA" id="ARBA00022801"/>
    </source>
</evidence>
<dbReference type="PANTHER" id="PTHR15162:SF7">
    <property type="entry name" value="SUCCINYLGLUTAMATE DESUCCINYLASE"/>
    <property type="match status" value="1"/>
</dbReference>
<proteinExistence type="predicted"/>
<evidence type="ECO:0000313" key="6">
    <source>
        <dbReference type="EMBL" id="TMU54449.1"/>
    </source>
</evidence>
<protein>
    <submittedName>
        <fullName evidence="6">Aspartoacylase</fullName>
    </submittedName>
</protein>
<dbReference type="Proteomes" id="UP000751614">
    <property type="component" value="Unassembled WGS sequence"/>
</dbReference>
<keyword evidence="2" id="KW-0479">Metal-binding</keyword>
<evidence type="ECO:0000259" key="5">
    <source>
        <dbReference type="Pfam" id="PF24827"/>
    </source>
</evidence>
<organism evidence="6 7">
    <name type="scientific">Flagellimonas algicola</name>
    <dbReference type="NCBI Taxonomy" id="2583815"/>
    <lineage>
        <taxon>Bacteria</taxon>
        <taxon>Pseudomonadati</taxon>
        <taxon>Bacteroidota</taxon>
        <taxon>Flavobacteriia</taxon>
        <taxon>Flavobacteriales</taxon>
        <taxon>Flavobacteriaceae</taxon>
        <taxon>Flagellimonas</taxon>
    </lineage>
</organism>
<dbReference type="EMBL" id="VCNI01000002">
    <property type="protein sequence ID" value="TMU54449.1"/>
    <property type="molecule type" value="Genomic_DNA"/>
</dbReference>
<dbReference type="InterPro" id="IPR055438">
    <property type="entry name" value="AstE_AspA_cat"/>
</dbReference>
<gene>
    <name evidence="6" type="ORF">FGG15_09510</name>
</gene>
<evidence type="ECO:0000256" key="4">
    <source>
        <dbReference type="ARBA" id="ARBA00022833"/>
    </source>
</evidence>
<comment type="caution">
    <text evidence="6">The sequence shown here is derived from an EMBL/GenBank/DDBJ whole genome shotgun (WGS) entry which is preliminary data.</text>
</comment>
<evidence type="ECO:0000313" key="7">
    <source>
        <dbReference type="Proteomes" id="UP000751614"/>
    </source>
</evidence>
<reference evidence="6 7" key="1">
    <citation type="submission" date="2019-05" db="EMBL/GenBank/DDBJ databases">
        <title>Flagellimonas sp. AsT0115, sp. nov., isolated from a marine red algae, Asparagopsis taxiformis.</title>
        <authorList>
            <person name="Kim J."/>
            <person name="Jeong S.E."/>
            <person name="Jeon C.O."/>
        </authorList>
    </citation>
    <scope>NUCLEOTIDE SEQUENCE [LARGE SCALE GENOMIC DNA]</scope>
    <source>
        <strain evidence="6 7">AsT0115</strain>
    </source>
</reference>
<sequence>MAKVYSNALQETLEVDRIIGHLKGDEDGPTLVFFAGIHGNEPAGVFALKHVIRELKLRQAPIQGQLYAIAGNLQALEQKARFMEKDLNRIWTVENLQQTLQNDDGISKDEQEMRELHELLRAILEQNQPPFYFIDLHTTSGDTSPFMVLNDSLLNRKLASQYPLPTILGIEEYLVGALLSYINELGYVSLGYESGQHDDVVSIRNCTHFIHYTLGITELVAYSPAEVAKLRMEIANSSVVSSKFYEIYYQHEIQNRGQFEMRPGFKNFQKIPRGTAIAMDNGNDIMTQRKRQIFMPLYQKLGNEGFYYIKSIPLVLLWISKGLRRYKMDHLLVWLPGIQWSSGQKDGLLVDQRIAKFLAKSFFHLLGYRTRQLDRTHLVVKSREMASRNLEYKSSGWY</sequence>
<keyword evidence="7" id="KW-1185">Reference proteome</keyword>
<keyword evidence="3" id="KW-0378">Hydrolase</keyword>